<dbReference type="KEGG" id="mik:FOE78_17640"/>
<accession>A0A516Q236</accession>
<evidence type="ECO:0000259" key="1">
    <source>
        <dbReference type="Pfam" id="PF12697"/>
    </source>
</evidence>
<dbReference type="Proteomes" id="UP000319263">
    <property type="component" value="Chromosome"/>
</dbReference>
<dbReference type="RefSeq" id="WP_143987452.1">
    <property type="nucleotide sequence ID" value="NZ_CP041692.1"/>
</dbReference>
<dbReference type="InterPro" id="IPR029058">
    <property type="entry name" value="AB_hydrolase_fold"/>
</dbReference>
<gene>
    <name evidence="2" type="ORF">FOE78_17640</name>
</gene>
<dbReference type="Gene3D" id="3.40.50.1820">
    <property type="entry name" value="alpha/beta hydrolase"/>
    <property type="match status" value="1"/>
</dbReference>
<dbReference type="GO" id="GO:0016787">
    <property type="term" value="F:hydrolase activity"/>
    <property type="evidence" value="ECO:0007669"/>
    <property type="project" value="UniProtKB-KW"/>
</dbReference>
<evidence type="ECO:0000313" key="3">
    <source>
        <dbReference type="Proteomes" id="UP000319263"/>
    </source>
</evidence>
<evidence type="ECO:0000313" key="2">
    <source>
        <dbReference type="EMBL" id="QDP97493.1"/>
    </source>
</evidence>
<feature type="domain" description="AB hydrolase-1" evidence="1">
    <location>
        <begin position="32"/>
        <end position="206"/>
    </location>
</feature>
<keyword evidence="3" id="KW-1185">Reference proteome</keyword>
<sequence>MARVIMVPGLAVRRYLQPAADALRSAGHSVALCPPLGWPAAGSDLDSYGRRIADQTWQYGPADMLVGMSVGTQGAVAAVRAGADVGRLLLISPTIDPQRRSVPAMLAAWLGGEQHPDSPRLRTQSQDWVRAGLSGIYRGLRSAIDYPLERELPQARQPVTIVHGDADRISPLPYAADLADRSGAELLIMPDAPHSWPVSDGDRFVELISTLTRSTRMISAADAE</sequence>
<dbReference type="Pfam" id="PF12697">
    <property type="entry name" value="Abhydrolase_6"/>
    <property type="match status" value="1"/>
</dbReference>
<dbReference type="OrthoDB" id="8957634at2"/>
<protein>
    <submittedName>
        <fullName evidence="2">Alpha/beta hydrolase</fullName>
    </submittedName>
</protein>
<keyword evidence="2" id="KW-0378">Hydrolase</keyword>
<dbReference type="EMBL" id="CP041692">
    <property type="protein sequence ID" value="QDP97493.1"/>
    <property type="molecule type" value="Genomic_DNA"/>
</dbReference>
<proteinExistence type="predicted"/>
<name>A0A516Q236_9ACTN</name>
<dbReference type="AlphaFoldDB" id="A0A516Q236"/>
<organism evidence="2 3">
    <name type="scientific">Microlunatus elymi</name>
    <dbReference type="NCBI Taxonomy" id="2596828"/>
    <lineage>
        <taxon>Bacteria</taxon>
        <taxon>Bacillati</taxon>
        <taxon>Actinomycetota</taxon>
        <taxon>Actinomycetes</taxon>
        <taxon>Propionibacteriales</taxon>
        <taxon>Propionibacteriaceae</taxon>
        <taxon>Microlunatus</taxon>
    </lineage>
</organism>
<reference evidence="2 3" key="1">
    <citation type="submission" date="2019-07" db="EMBL/GenBank/DDBJ databases">
        <title>Microlunatus dokdonensis sp. nov. isolated from the rhizospheric soil of the wild plant Elymus tsukushiensis.</title>
        <authorList>
            <person name="Ghim S.-Y."/>
            <person name="Hwang Y.-J."/>
            <person name="Son J.-S."/>
            <person name="Shin J.-H."/>
        </authorList>
    </citation>
    <scope>NUCLEOTIDE SEQUENCE [LARGE SCALE GENOMIC DNA]</scope>
    <source>
        <strain evidence="2 3">KUDC0627</strain>
    </source>
</reference>
<dbReference type="InterPro" id="IPR000073">
    <property type="entry name" value="AB_hydrolase_1"/>
</dbReference>
<dbReference type="SUPFAM" id="SSF53474">
    <property type="entry name" value="alpha/beta-Hydrolases"/>
    <property type="match status" value="1"/>
</dbReference>